<sequence length="738" mass="80849">MRSLSESTERWQQTLKHSSSFAHLQQAVQSSGPESPCVSGCRSICWKAFLLNQTANTANWAHALRELRSSYSSLRDHFLKYIKHPEYLNAGSLDPLADDVDSPWNTLRHDQTLRAEILQDVERLPDVPFYHEARIQTMILDIIFIYCKLNPDVGGYRQGMHELLAPIVFVVEQDAIDPAAATTQGSTELMMVEMLDASFIEHDSFSLFAKVMEHAKGFYEVNEGLDKATAAVSTAYASPSTRSSIVEKSMHIHEVCLQAVDPELASHLTSIEILPQIFLIRWVRLLFSREFPFEQMLLLWDTMFSIDPKFELIDLICTAMLIRIRWDLLEADYSGALQLLLRYPSPEAPHGPHTFVDDAIYLRKHLNSQGGSAMIQKYTGRHPSVGTAAAKPMVTSTPASKPRLKQPVLRPTMSPTRFLSQQGSVEALLQGAAKGVFERSEKLGINQAVRDAMVEIRRNVSEAKSSMLANRDIFAEHGQGSAVQAVAVLDERNQQLAKVVSDVLTTLKELVGSDLQDKQKCSELLNGATARLEVVKGFLEDSTMALPADVSLLLQDGYGNDTKPALASDNGHDETSKPSTPEVSATGSHATVNGIDDAQTGTSETSAVEPSELASSVLETGAVQAATNEPLNSGTAYSTNNAARRPQAPNPTRSTIAQSSFAWMLEPDESAASPPAPSSTFKKSNATSSSGSNHRKRPSANASRERTAFLFGDDPADDAGRRDGLPEDLFGLKPIRKS</sequence>
<dbReference type="GO" id="GO:0005096">
    <property type="term" value="F:GTPase activator activity"/>
    <property type="evidence" value="ECO:0007669"/>
    <property type="project" value="UniProtKB-KW"/>
</dbReference>
<evidence type="ECO:0000259" key="3">
    <source>
        <dbReference type="PROSITE" id="PS50086"/>
    </source>
</evidence>
<dbReference type="InterPro" id="IPR000195">
    <property type="entry name" value="Rab-GAP-TBC_dom"/>
</dbReference>
<accession>A0A9P8YH61</accession>
<dbReference type="Gene3D" id="1.10.472.80">
    <property type="entry name" value="Ypt/Rab-GAP domain of gyp1p, domain 3"/>
    <property type="match status" value="1"/>
</dbReference>
<dbReference type="SUPFAM" id="SSF47923">
    <property type="entry name" value="Ypt/Rab-GAP domain of gyp1p"/>
    <property type="match status" value="2"/>
</dbReference>
<feature type="region of interest" description="Disordered" evidence="2">
    <location>
        <begin position="626"/>
        <end position="654"/>
    </location>
</feature>
<dbReference type="AlphaFoldDB" id="A0A9P8YH61"/>
<feature type="region of interest" description="Disordered" evidence="2">
    <location>
        <begin position="563"/>
        <end position="614"/>
    </location>
</feature>
<evidence type="ECO:0000256" key="1">
    <source>
        <dbReference type="ARBA" id="ARBA00022468"/>
    </source>
</evidence>
<feature type="compositionally biased region" description="Polar residues" evidence="2">
    <location>
        <begin position="626"/>
        <end position="642"/>
    </location>
</feature>
<feature type="region of interest" description="Disordered" evidence="2">
    <location>
        <begin position="667"/>
        <end position="738"/>
    </location>
</feature>
<evidence type="ECO:0000256" key="2">
    <source>
        <dbReference type="SAM" id="MobiDB-lite"/>
    </source>
</evidence>
<feature type="compositionally biased region" description="Polar residues" evidence="2">
    <location>
        <begin position="577"/>
        <end position="591"/>
    </location>
</feature>
<dbReference type="Gene3D" id="1.10.8.270">
    <property type="entry name" value="putative rabgap domain of human tbc1 domain family member 14 like domains"/>
    <property type="match status" value="1"/>
</dbReference>
<keyword evidence="1" id="KW-0343">GTPase activation</keyword>
<dbReference type="OrthoDB" id="27140at2759"/>
<feature type="compositionally biased region" description="Polar residues" evidence="2">
    <location>
        <begin position="680"/>
        <end position="692"/>
    </location>
</feature>
<organism evidence="4 5">
    <name type="scientific">Microdochium trichocladiopsis</name>
    <dbReference type="NCBI Taxonomy" id="1682393"/>
    <lineage>
        <taxon>Eukaryota</taxon>
        <taxon>Fungi</taxon>
        <taxon>Dikarya</taxon>
        <taxon>Ascomycota</taxon>
        <taxon>Pezizomycotina</taxon>
        <taxon>Sordariomycetes</taxon>
        <taxon>Xylariomycetidae</taxon>
        <taxon>Xylariales</taxon>
        <taxon>Microdochiaceae</taxon>
        <taxon>Microdochium</taxon>
    </lineage>
</organism>
<dbReference type="FunFam" id="1.10.472.80:FF:000038">
    <property type="entry name" value="TBC1 domain family member 5"/>
    <property type="match status" value="1"/>
</dbReference>
<dbReference type="InterPro" id="IPR035969">
    <property type="entry name" value="Rab-GAP_TBC_sf"/>
</dbReference>
<dbReference type="GeneID" id="70192821"/>
<dbReference type="Proteomes" id="UP000756346">
    <property type="component" value="Unassembled WGS sequence"/>
</dbReference>
<dbReference type="PROSITE" id="PS50086">
    <property type="entry name" value="TBC_RABGAP"/>
    <property type="match status" value="1"/>
</dbReference>
<reference evidence="4" key="1">
    <citation type="journal article" date="2021" name="Nat. Commun.">
        <title>Genetic determinants of endophytism in the Arabidopsis root mycobiome.</title>
        <authorList>
            <person name="Mesny F."/>
            <person name="Miyauchi S."/>
            <person name="Thiergart T."/>
            <person name="Pickel B."/>
            <person name="Atanasova L."/>
            <person name="Karlsson M."/>
            <person name="Huettel B."/>
            <person name="Barry K.W."/>
            <person name="Haridas S."/>
            <person name="Chen C."/>
            <person name="Bauer D."/>
            <person name="Andreopoulos W."/>
            <person name="Pangilinan J."/>
            <person name="LaButti K."/>
            <person name="Riley R."/>
            <person name="Lipzen A."/>
            <person name="Clum A."/>
            <person name="Drula E."/>
            <person name="Henrissat B."/>
            <person name="Kohler A."/>
            <person name="Grigoriev I.V."/>
            <person name="Martin F.M."/>
            <person name="Hacquard S."/>
        </authorList>
    </citation>
    <scope>NUCLEOTIDE SEQUENCE</scope>
    <source>
        <strain evidence="4">MPI-CAGE-CH-0230</strain>
    </source>
</reference>
<dbReference type="FunFam" id="1.10.8.270:FF:000031">
    <property type="entry name" value="TBC1 domain family member 5"/>
    <property type="match status" value="1"/>
</dbReference>
<evidence type="ECO:0000313" key="4">
    <source>
        <dbReference type="EMBL" id="KAH7037868.1"/>
    </source>
</evidence>
<protein>
    <submittedName>
        <fullName evidence="4">Rab-GTPase-TBC domain-containing protein</fullName>
    </submittedName>
</protein>
<feature type="compositionally biased region" description="Polar residues" evidence="2">
    <location>
        <begin position="599"/>
        <end position="614"/>
    </location>
</feature>
<dbReference type="RefSeq" id="XP_046016989.1">
    <property type="nucleotide sequence ID" value="XM_046163275.1"/>
</dbReference>
<dbReference type="Pfam" id="PF00566">
    <property type="entry name" value="RabGAP-TBC"/>
    <property type="match status" value="1"/>
</dbReference>
<evidence type="ECO:0000313" key="5">
    <source>
        <dbReference type="Proteomes" id="UP000756346"/>
    </source>
</evidence>
<proteinExistence type="predicted"/>
<comment type="caution">
    <text evidence="4">The sequence shown here is derived from an EMBL/GenBank/DDBJ whole genome shotgun (WGS) entry which is preliminary data.</text>
</comment>
<dbReference type="PANTHER" id="PTHR22957:SF337">
    <property type="entry name" value="TBC1 DOMAIN FAMILY MEMBER 5"/>
    <property type="match status" value="1"/>
</dbReference>
<name>A0A9P8YH61_9PEZI</name>
<keyword evidence="5" id="KW-1185">Reference proteome</keyword>
<dbReference type="PANTHER" id="PTHR22957">
    <property type="entry name" value="TBC1 DOMAIN FAMILY MEMBER GTPASE-ACTIVATING PROTEIN"/>
    <property type="match status" value="1"/>
</dbReference>
<dbReference type="EMBL" id="JAGTJQ010000002">
    <property type="protein sequence ID" value="KAH7037868.1"/>
    <property type="molecule type" value="Genomic_DNA"/>
</dbReference>
<gene>
    <name evidence="4" type="ORF">B0I36DRAFT_72248</name>
</gene>
<dbReference type="SMART" id="SM00164">
    <property type="entry name" value="TBC"/>
    <property type="match status" value="1"/>
</dbReference>
<feature type="domain" description="Rab-GAP TBC" evidence="3">
    <location>
        <begin position="36"/>
        <end position="307"/>
    </location>
</feature>